<keyword evidence="4 6" id="KW-1133">Transmembrane helix</keyword>
<evidence type="ECO:0000256" key="2">
    <source>
        <dbReference type="ARBA" id="ARBA00022475"/>
    </source>
</evidence>
<dbReference type="PROSITE" id="PS50850">
    <property type="entry name" value="MFS"/>
    <property type="match status" value="1"/>
</dbReference>
<gene>
    <name evidence="8" type="ORF">NLN86_12415</name>
</gene>
<accession>A0AAW5WBU8</accession>
<feature type="transmembrane region" description="Helical" evidence="6">
    <location>
        <begin position="204"/>
        <end position="227"/>
    </location>
</feature>
<feature type="transmembrane region" description="Helical" evidence="6">
    <location>
        <begin position="239"/>
        <end position="259"/>
    </location>
</feature>
<evidence type="ECO:0000256" key="6">
    <source>
        <dbReference type="SAM" id="Phobius"/>
    </source>
</evidence>
<feature type="transmembrane region" description="Helical" evidence="6">
    <location>
        <begin position="104"/>
        <end position="126"/>
    </location>
</feature>
<evidence type="ECO:0000256" key="5">
    <source>
        <dbReference type="ARBA" id="ARBA00023136"/>
    </source>
</evidence>
<dbReference type="Proteomes" id="UP001207430">
    <property type="component" value="Unassembled WGS sequence"/>
</dbReference>
<proteinExistence type="predicted"/>
<evidence type="ECO:0000256" key="1">
    <source>
        <dbReference type="ARBA" id="ARBA00004651"/>
    </source>
</evidence>
<dbReference type="EMBL" id="JANDBG010000009">
    <property type="protein sequence ID" value="MCX9002452.1"/>
    <property type="molecule type" value="Genomic_DNA"/>
</dbReference>
<dbReference type="InterPro" id="IPR036259">
    <property type="entry name" value="MFS_trans_sf"/>
</dbReference>
<keyword evidence="3 6" id="KW-0812">Transmembrane</keyword>
<evidence type="ECO:0000259" key="7">
    <source>
        <dbReference type="PROSITE" id="PS50850"/>
    </source>
</evidence>
<dbReference type="InterPro" id="IPR020846">
    <property type="entry name" value="MFS_dom"/>
</dbReference>
<evidence type="ECO:0000256" key="4">
    <source>
        <dbReference type="ARBA" id="ARBA00022989"/>
    </source>
</evidence>
<feature type="transmembrane region" description="Helical" evidence="6">
    <location>
        <begin position="49"/>
        <end position="68"/>
    </location>
</feature>
<organism evidence="8 9">
    <name type="scientific">Citrobacter portucalensis</name>
    <dbReference type="NCBI Taxonomy" id="1639133"/>
    <lineage>
        <taxon>Bacteria</taxon>
        <taxon>Pseudomonadati</taxon>
        <taxon>Pseudomonadota</taxon>
        <taxon>Gammaproteobacteria</taxon>
        <taxon>Enterobacterales</taxon>
        <taxon>Enterobacteriaceae</taxon>
        <taxon>Citrobacter</taxon>
        <taxon>Citrobacter freundii complex</taxon>
    </lineage>
</organism>
<dbReference type="GO" id="GO:0005886">
    <property type="term" value="C:plasma membrane"/>
    <property type="evidence" value="ECO:0007669"/>
    <property type="project" value="UniProtKB-SubCell"/>
</dbReference>
<keyword evidence="5 6" id="KW-0472">Membrane</keyword>
<dbReference type="AlphaFoldDB" id="A0AAW5WBU8"/>
<sequence length="392" mass="41152">MKPQRIPLQVWILTLSAFAIGTAEFVVAGLLTTMAHALNITDGQAGNVITAYAMAIVIGGPVLTLWLARFEKRNVLAGLMVLFIAANLVSALSTSYPVLLVSRVLAGLVQGPFYGIGAVVATRLVAENLAGRAVGQMFAGLTLANVLGVPFGSWIGNIFGWNVTFYAVAALGAVALIAIISTIHRQPIEEGKSIRQQLAVFRHGPLLASLAITVLSWTGFMTLYGYIAPLAEQVAGYSVGALTVLLFVVGIGLVAGNHIGGITADRNLRQAQLLWPVLMVVSLIVVGLVSSHYWLFMVATFLFGIASFGNVPPLQMNVMKHGSAAPELAGTANISAFNLANALGGVIGGLTVDSTFGAAGIPWVATLIPLAGIAYVLFNRRHTRLNIQAARS</sequence>
<feature type="transmembrane region" description="Helical" evidence="6">
    <location>
        <begin position="75"/>
        <end position="98"/>
    </location>
</feature>
<dbReference type="Gene3D" id="1.20.1250.20">
    <property type="entry name" value="MFS general substrate transporter like domains"/>
    <property type="match status" value="1"/>
</dbReference>
<feature type="transmembrane region" description="Helical" evidence="6">
    <location>
        <begin position="165"/>
        <end position="183"/>
    </location>
</feature>
<feature type="domain" description="Major facilitator superfamily (MFS) profile" evidence="7">
    <location>
        <begin position="9"/>
        <end position="384"/>
    </location>
</feature>
<dbReference type="RefSeq" id="WP_267437357.1">
    <property type="nucleotide sequence ID" value="NZ_JANBWL010000029.1"/>
</dbReference>
<dbReference type="InterPro" id="IPR011701">
    <property type="entry name" value="MFS"/>
</dbReference>
<dbReference type="InterPro" id="IPR050189">
    <property type="entry name" value="MFS_Efflux_Transporters"/>
</dbReference>
<name>A0AAW5WBU8_9ENTR</name>
<dbReference type="PANTHER" id="PTHR43124">
    <property type="entry name" value="PURINE EFFLUX PUMP PBUE"/>
    <property type="match status" value="1"/>
</dbReference>
<evidence type="ECO:0000313" key="8">
    <source>
        <dbReference type="EMBL" id="MCX9002452.1"/>
    </source>
</evidence>
<evidence type="ECO:0000313" key="9">
    <source>
        <dbReference type="Proteomes" id="UP001207430"/>
    </source>
</evidence>
<feature type="transmembrane region" description="Helical" evidence="6">
    <location>
        <begin position="271"/>
        <end position="288"/>
    </location>
</feature>
<evidence type="ECO:0000256" key="3">
    <source>
        <dbReference type="ARBA" id="ARBA00022692"/>
    </source>
</evidence>
<reference evidence="8" key="1">
    <citation type="submission" date="2022-07" db="EMBL/GenBank/DDBJ databases">
        <title>Genome Sequence of Citrobacter portucalensis from Edible Snails.</title>
        <authorList>
            <person name="Okafor A.C."/>
            <person name="Ogbo F.C."/>
            <person name="Ruppitsch W."/>
            <person name="Allerberger F."/>
        </authorList>
    </citation>
    <scope>NUCLEOTIDE SEQUENCE</scope>
    <source>
        <strain evidence="8">Igbk 7</strain>
    </source>
</reference>
<dbReference type="SUPFAM" id="SSF103473">
    <property type="entry name" value="MFS general substrate transporter"/>
    <property type="match status" value="1"/>
</dbReference>
<protein>
    <submittedName>
        <fullName evidence="8">MFS transporter</fullName>
    </submittedName>
</protein>
<dbReference type="PANTHER" id="PTHR43124:SF3">
    <property type="entry name" value="CHLORAMPHENICOL EFFLUX PUMP RV0191"/>
    <property type="match status" value="1"/>
</dbReference>
<dbReference type="Pfam" id="PF07690">
    <property type="entry name" value="MFS_1"/>
    <property type="match status" value="1"/>
</dbReference>
<comment type="subcellular location">
    <subcellularLocation>
        <location evidence="1">Cell membrane</location>
        <topology evidence="1">Multi-pass membrane protein</topology>
    </subcellularLocation>
</comment>
<dbReference type="GO" id="GO:0022857">
    <property type="term" value="F:transmembrane transporter activity"/>
    <property type="evidence" value="ECO:0007669"/>
    <property type="project" value="InterPro"/>
</dbReference>
<keyword evidence="2" id="KW-1003">Cell membrane</keyword>
<comment type="caution">
    <text evidence="8">The sequence shown here is derived from an EMBL/GenBank/DDBJ whole genome shotgun (WGS) entry which is preliminary data.</text>
</comment>
<feature type="transmembrane region" description="Helical" evidence="6">
    <location>
        <begin position="12"/>
        <end position="37"/>
    </location>
</feature>
<feature type="transmembrane region" description="Helical" evidence="6">
    <location>
        <begin position="138"/>
        <end position="159"/>
    </location>
</feature>
<feature type="transmembrane region" description="Helical" evidence="6">
    <location>
        <begin position="356"/>
        <end position="378"/>
    </location>
</feature>
<dbReference type="CDD" id="cd17324">
    <property type="entry name" value="MFS_NepI_like"/>
    <property type="match status" value="1"/>
</dbReference>